<evidence type="ECO:0000313" key="3">
    <source>
        <dbReference type="EMBL" id="CAI8601874.1"/>
    </source>
</evidence>
<dbReference type="PANTHER" id="PTHR32246:SF76">
    <property type="entry name" value="CALCIUM-DEPENDENT LIPID-BINDING (CALB DOMAIN) FAMILY PROTEIN"/>
    <property type="match status" value="1"/>
</dbReference>
<evidence type="ECO:0000256" key="1">
    <source>
        <dbReference type="SAM" id="MobiDB-lite"/>
    </source>
</evidence>
<dbReference type="Pfam" id="PF00168">
    <property type="entry name" value="C2"/>
    <property type="match status" value="1"/>
</dbReference>
<dbReference type="InterPro" id="IPR035892">
    <property type="entry name" value="C2_domain_sf"/>
</dbReference>
<dbReference type="PANTHER" id="PTHR32246">
    <property type="entry name" value="INGRESSION PROTEIN FIC1"/>
    <property type="match status" value="1"/>
</dbReference>
<proteinExistence type="predicted"/>
<dbReference type="PROSITE" id="PS50004">
    <property type="entry name" value="C2"/>
    <property type="match status" value="1"/>
</dbReference>
<dbReference type="SUPFAM" id="SSF49562">
    <property type="entry name" value="C2 domain (Calcium/lipid-binding domain, CaLB)"/>
    <property type="match status" value="1"/>
</dbReference>
<feature type="compositionally biased region" description="Basic and acidic residues" evidence="1">
    <location>
        <begin position="196"/>
        <end position="208"/>
    </location>
</feature>
<accession>A0AAV0ZU46</accession>
<feature type="region of interest" description="Disordered" evidence="1">
    <location>
        <begin position="196"/>
        <end position="264"/>
    </location>
</feature>
<evidence type="ECO:0000259" key="2">
    <source>
        <dbReference type="PROSITE" id="PS50004"/>
    </source>
</evidence>
<organism evidence="3 4">
    <name type="scientific">Vicia faba</name>
    <name type="common">Broad bean</name>
    <name type="synonym">Faba vulgaris</name>
    <dbReference type="NCBI Taxonomy" id="3906"/>
    <lineage>
        <taxon>Eukaryota</taxon>
        <taxon>Viridiplantae</taxon>
        <taxon>Streptophyta</taxon>
        <taxon>Embryophyta</taxon>
        <taxon>Tracheophyta</taxon>
        <taxon>Spermatophyta</taxon>
        <taxon>Magnoliopsida</taxon>
        <taxon>eudicotyledons</taxon>
        <taxon>Gunneridae</taxon>
        <taxon>Pentapetalae</taxon>
        <taxon>rosids</taxon>
        <taxon>fabids</taxon>
        <taxon>Fabales</taxon>
        <taxon>Fabaceae</taxon>
        <taxon>Papilionoideae</taxon>
        <taxon>50 kb inversion clade</taxon>
        <taxon>NPAAA clade</taxon>
        <taxon>Hologalegina</taxon>
        <taxon>IRL clade</taxon>
        <taxon>Fabeae</taxon>
        <taxon>Vicia</taxon>
    </lineage>
</organism>
<name>A0AAV0ZU46_VICFA</name>
<feature type="region of interest" description="Disordered" evidence="1">
    <location>
        <begin position="388"/>
        <end position="418"/>
    </location>
</feature>
<dbReference type="GO" id="GO:0006952">
    <property type="term" value="P:defense response"/>
    <property type="evidence" value="ECO:0007669"/>
    <property type="project" value="InterPro"/>
</dbReference>
<feature type="compositionally biased region" description="Basic residues" evidence="1">
    <location>
        <begin position="399"/>
        <end position="409"/>
    </location>
</feature>
<feature type="domain" description="C2" evidence="2">
    <location>
        <begin position="1"/>
        <end position="112"/>
    </location>
</feature>
<reference evidence="3 4" key="1">
    <citation type="submission" date="2023-01" db="EMBL/GenBank/DDBJ databases">
        <authorList>
            <person name="Kreplak J."/>
        </authorList>
    </citation>
    <scope>NUCLEOTIDE SEQUENCE [LARGE SCALE GENOMIC DNA]</scope>
</reference>
<protein>
    <recommendedName>
        <fullName evidence="2">C2 domain-containing protein</fullName>
    </recommendedName>
</protein>
<dbReference type="InterPro" id="IPR000008">
    <property type="entry name" value="C2_dom"/>
</dbReference>
<dbReference type="Proteomes" id="UP001157006">
    <property type="component" value="Chromosome 3"/>
</dbReference>
<dbReference type="SMART" id="SM00239">
    <property type="entry name" value="C2"/>
    <property type="match status" value="1"/>
</dbReference>
<dbReference type="AlphaFoldDB" id="A0AAV0ZU46"/>
<evidence type="ECO:0000313" key="4">
    <source>
        <dbReference type="Proteomes" id="UP001157006"/>
    </source>
</evidence>
<dbReference type="EMBL" id="OX451738">
    <property type="protein sequence ID" value="CAI8601874.1"/>
    <property type="molecule type" value="Genomic_DNA"/>
</dbReference>
<sequence>MSNILACYQLLELNVISAQDLAEVCRSMRTYAVAWMDPDRKLSTRVDSQGGTNPAWNDKFVFRVDEDFLYDENSTITIDIYAIHWFKDIHVGTALVLSEDIVPPSRPSHNNNYKPPGMRFVGLQVRRPSGRPKGILNVGVAVIDSSTRSMPLYTHNNTPTVGYHDDHHNHQNHEAIPEIRRTKSDTSSMIASEVMEHEKRLNEHEKRLNSKRGKSSSQVTPSEVSTISKKKATSTLSGSSVKPKKTSKKGKSGKTPRVYPNEFNETPKVSYDFEVKPSPKPQFQNTPARGYNKGGVRATPLHAFAVNNAAANAMEYGTPYRTNKGHYRPIMTDSELGPSASEVAAVVARQPVMDEGENSTIGGWSLDESVEDLKPKIERWRTELAPVYDGGEMSSRPSSSRKKGKHSRRRTDGEGGDGGGGNGLFSCFSVICGVECSIVCGGDKKKNRLRRNQSVEDGASFV</sequence>
<feature type="compositionally biased region" description="Basic residues" evidence="1">
    <location>
        <begin position="242"/>
        <end position="254"/>
    </location>
</feature>
<dbReference type="InterPro" id="IPR044750">
    <property type="entry name" value="C2_SRC2/BAP"/>
</dbReference>
<keyword evidence="4" id="KW-1185">Reference proteome</keyword>
<dbReference type="CDD" id="cd04051">
    <property type="entry name" value="C2_SRC2_like"/>
    <property type="match status" value="1"/>
</dbReference>
<feature type="compositionally biased region" description="Polar residues" evidence="1">
    <location>
        <begin position="215"/>
        <end position="227"/>
    </location>
</feature>
<dbReference type="Gene3D" id="2.60.40.150">
    <property type="entry name" value="C2 domain"/>
    <property type="match status" value="1"/>
</dbReference>
<gene>
    <name evidence="3" type="ORF">VFH_III015000</name>
</gene>